<keyword evidence="9 10" id="KW-0030">Aminoacyl-tRNA synthetase</keyword>
<dbReference type="Pfam" id="PF00749">
    <property type="entry name" value="tRNA-synt_1c"/>
    <property type="match status" value="1"/>
</dbReference>
<dbReference type="EC" id="6.1.1.17" evidence="10"/>
<dbReference type="Proteomes" id="UP000572953">
    <property type="component" value="Unassembled WGS sequence"/>
</dbReference>
<evidence type="ECO:0000256" key="7">
    <source>
        <dbReference type="ARBA" id="ARBA00022840"/>
    </source>
</evidence>
<dbReference type="InterPro" id="IPR033910">
    <property type="entry name" value="GluRS_core"/>
</dbReference>
<dbReference type="PANTHER" id="PTHR43311">
    <property type="entry name" value="GLUTAMATE--TRNA LIGASE"/>
    <property type="match status" value="1"/>
</dbReference>
<evidence type="ECO:0000313" key="14">
    <source>
        <dbReference type="Proteomes" id="UP000572953"/>
    </source>
</evidence>
<evidence type="ECO:0000256" key="8">
    <source>
        <dbReference type="ARBA" id="ARBA00022917"/>
    </source>
</evidence>
<comment type="subunit">
    <text evidence="3 10">Monomer.</text>
</comment>
<comment type="subcellular location">
    <subcellularLocation>
        <location evidence="1 10">Cytoplasm</location>
    </subcellularLocation>
</comment>
<dbReference type="EMBL" id="RGGN01000117">
    <property type="protein sequence ID" value="NCU63106.1"/>
    <property type="molecule type" value="Genomic_DNA"/>
</dbReference>
<evidence type="ECO:0000256" key="5">
    <source>
        <dbReference type="ARBA" id="ARBA00022598"/>
    </source>
</evidence>
<keyword evidence="5 10" id="KW-0436">Ligase</keyword>
<feature type="domain" description="Glutamyl/glutaminyl-tRNA synthetase class Ib catalytic" evidence="11">
    <location>
        <begin position="7"/>
        <end position="307"/>
    </location>
</feature>
<evidence type="ECO:0000259" key="12">
    <source>
        <dbReference type="Pfam" id="PF19269"/>
    </source>
</evidence>
<dbReference type="InterPro" id="IPR000924">
    <property type="entry name" value="Glu/Gln-tRNA-synth"/>
</dbReference>
<dbReference type="FunFam" id="3.40.50.620:FF:000007">
    <property type="entry name" value="Glutamate--tRNA ligase"/>
    <property type="match status" value="1"/>
</dbReference>
<dbReference type="InterPro" id="IPR001412">
    <property type="entry name" value="aa-tRNA-synth_I_CS"/>
</dbReference>
<accession>A0A845SA58</accession>
<dbReference type="GO" id="GO:0006424">
    <property type="term" value="P:glutamyl-tRNA aminoacylation"/>
    <property type="evidence" value="ECO:0007669"/>
    <property type="project" value="UniProtKB-UniRule"/>
</dbReference>
<keyword evidence="8 10" id="KW-0648">Protein biosynthesis</keyword>
<protein>
    <recommendedName>
        <fullName evidence="10">Glutamate--tRNA ligase</fullName>
        <ecNumber evidence="10">6.1.1.17</ecNumber>
    </recommendedName>
    <alternativeName>
        <fullName evidence="10">Glutamyl-tRNA synthetase</fullName>
        <shortName evidence="10">GluRS</shortName>
    </alternativeName>
</protein>
<evidence type="ECO:0000256" key="6">
    <source>
        <dbReference type="ARBA" id="ARBA00022741"/>
    </source>
</evidence>
<keyword evidence="7 10" id="KW-0067">ATP-binding</keyword>
<evidence type="ECO:0000256" key="9">
    <source>
        <dbReference type="ARBA" id="ARBA00023146"/>
    </source>
</evidence>
<comment type="caution">
    <text evidence="10">Lacks conserved residue(s) required for the propagation of feature annotation.</text>
</comment>
<dbReference type="GO" id="GO:0008270">
    <property type="term" value="F:zinc ion binding"/>
    <property type="evidence" value="ECO:0007669"/>
    <property type="project" value="InterPro"/>
</dbReference>
<comment type="caution">
    <text evidence="13">The sequence shown here is derived from an EMBL/GenBank/DDBJ whole genome shotgun (WGS) entry which is preliminary data.</text>
</comment>
<comment type="similarity">
    <text evidence="2 10">Belongs to the class-I aminoacyl-tRNA synthetase family. Glutamate--tRNA ligase type 1 subfamily.</text>
</comment>
<dbReference type="InterPro" id="IPR049940">
    <property type="entry name" value="GluQ/Sye"/>
</dbReference>
<evidence type="ECO:0000256" key="4">
    <source>
        <dbReference type="ARBA" id="ARBA00022490"/>
    </source>
</evidence>
<dbReference type="InterPro" id="IPR014729">
    <property type="entry name" value="Rossmann-like_a/b/a_fold"/>
</dbReference>
<proteinExistence type="inferred from homology"/>
<name>A0A845SA58_9PROT</name>
<feature type="short sequence motif" description="'KMSKS' region" evidence="10">
    <location>
        <begin position="240"/>
        <end position="244"/>
    </location>
</feature>
<keyword evidence="4 10" id="KW-0963">Cytoplasm</keyword>
<dbReference type="AlphaFoldDB" id="A0A845SA58"/>
<dbReference type="InterPro" id="IPR004527">
    <property type="entry name" value="Glu-tRNA-ligase_bac/mito"/>
</dbReference>
<dbReference type="HAMAP" id="MF_00022">
    <property type="entry name" value="Glu_tRNA_synth_type1"/>
    <property type="match status" value="1"/>
</dbReference>
<dbReference type="GO" id="GO:0004818">
    <property type="term" value="F:glutamate-tRNA ligase activity"/>
    <property type="evidence" value="ECO:0007669"/>
    <property type="project" value="UniProtKB-UniRule"/>
</dbReference>
<dbReference type="GO" id="GO:0005524">
    <property type="term" value="F:ATP binding"/>
    <property type="evidence" value="ECO:0007669"/>
    <property type="project" value="UniProtKB-UniRule"/>
</dbReference>
<dbReference type="CDD" id="cd00808">
    <property type="entry name" value="GluRS_core"/>
    <property type="match status" value="1"/>
</dbReference>
<sequence>MNNIQRVITRFAPSPTGNLHIGGARTALFNWLFSKNQKGKFLLRIEDTDVQRSKDEYYEQIISTLKWLEINWDEEPYIQSKNIESHINIANTLLKNGYAYKCYCTEKELEEEKKIYLEKKIPYTYSKKCRNILEENNNKSFVVRFKSKVEGKTILKDLVQGNIEINNSTIEDFVILRKDNKPTYNLSAAVDDYQMQISHVIRGDDHKINAFKQIQIFESMKWKIPQYAHIPLIHSKEGKKLSKRDDASTVEDYKKIGILPEALRNYLLRLGWSYKDKEIFSAQESIELFSLKNIGKSPSKLDFERIKSINEYYIKSTKDEILLEKLIHYSELYKEKIPKQFHETIKINLSFLKNKSKSLEDIYNNSKYIFSYELNESEIQKIDKSKLTIIKNIHSLIKKNKDISKDYLKSIFDKIIETEKINFKDLGQPLRIILTGSEYGPAIYDIANSLGLDEFLKRLELFFSKMDKNIKN</sequence>
<evidence type="ECO:0000256" key="10">
    <source>
        <dbReference type="HAMAP-Rule" id="MF_00022"/>
    </source>
</evidence>
<dbReference type="InterPro" id="IPR045462">
    <property type="entry name" value="aa-tRNA-synth_I_cd-bd"/>
</dbReference>
<dbReference type="SUPFAM" id="SSF48163">
    <property type="entry name" value="An anticodon-binding domain of class I aminoacyl-tRNA synthetases"/>
    <property type="match status" value="1"/>
</dbReference>
<feature type="domain" description="Aminoacyl-tRNA synthetase class I anticodon-binding" evidence="12">
    <location>
        <begin position="340"/>
        <end position="460"/>
    </location>
</feature>
<reference evidence="13 14" key="1">
    <citation type="submission" date="2018-10" db="EMBL/GenBank/DDBJ databases">
        <title>Iterative Subtractive Binning of Freshwater Chronoseries Metagenomes Recovers Nearly Complete Genomes from over Four Hundred Novel Species.</title>
        <authorList>
            <person name="Rodriguez-R L.M."/>
            <person name="Tsementzi D."/>
            <person name="Luo C."/>
            <person name="Konstantinidis K.T."/>
        </authorList>
    </citation>
    <scope>NUCLEOTIDE SEQUENCE [LARGE SCALE GENOMIC DNA]</scope>
    <source>
        <strain evidence="13">WB7_2B_003</strain>
    </source>
</reference>
<comment type="catalytic activity">
    <reaction evidence="10">
        <text>tRNA(Glu) + L-glutamate + ATP = L-glutamyl-tRNA(Glu) + AMP + diphosphate</text>
        <dbReference type="Rhea" id="RHEA:23540"/>
        <dbReference type="Rhea" id="RHEA-COMP:9663"/>
        <dbReference type="Rhea" id="RHEA-COMP:9680"/>
        <dbReference type="ChEBI" id="CHEBI:29985"/>
        <dbReference type="ChEBI" id="CHEBI:30616"/>
        <dbReference type="ChEBI" id="CHEBI:33019"/>
        <dbReference type="ChEBI" id="CHEBI:78442"/>
        <dbReference type="ChEBI" id="CHEBI:78520"/>
        <dbReference type="ChEBI" id="CHEBI:456215"/>
        <dbReference type="EC" id="6.1.1.17"/>
    </reaction>
</comment>
<dbReference type="InterPro" id="IPR020751">
    <property type="entry name" value="aa-tRNA-synth_I_codon-bd_sub2"/>
</dbReference>
<comment type="function">
    <text evidence="10">Catalyzes the attachment of glutamate to tRNA(Glu) in a two-step reaction: glutamate is first activated by ATP to form Glu-AMP and then transferred to the acceptor end of tRNA(Glu).</text>
</comment>
<dbReference type="NCBIfam" id="TIGR00464">
    <property type="entry name" value="gltX_bact"/>
    <property type="match status" value="1"/>
</dbReference>
<keyword evidence="6 10" id="KW-0547">Nucleotide-binding</keyword>
<dbReference type="GO" id="GO:0005829">
    <property type="term" value="C:cytosol"/>
    <property type="evidence" value="ECO:0007669"/>
    <property type="project" value="TreeGrafter"/>
</dbReference>
<gene>
    <name evidence="10" type="primary">gltX</name>
    <name evidence="13" type="ORF">EBV78_03335</name>
</gene>
<dbReference type="PANTHER" id="PTHR43311:SF2">
    <property type="entry name" value="GLUTAMATE--TRNA LIGASE, MITOCHONDRIAL-RELATED"/>
    <property type="match status" value="1"/>
</dbReference>
<dbReference type="GO" id="GO:0000049">
    <property type="term" value="F:tRNA binding"/>
    <property type="evidence" value="ECO:0007669"/>
    <property type="project" value="InterPro"/>
</dbReference>
<feature type="binding site" evidence="10">
    <location>
        <position position="243"/>
    </location>
    <ligand>
        <name>ATP</name>
        <dbReference type="ChEBI" id="CHEBI:30616"/>
    </ligand>
</feature>
<dbReference type="SUPFAM" id="SSF52374">
    <property type="entry name" value="Nucleotidylyl transferase"/>
    <property type="match status" value="1"/>
</dbReference>
<dbReference type="Pfam" id="PF19269">
    <property type="entry name" value="Anticodon_2"/>
    <property type="match status" value="1"/>
</dbReference>
<dbReference type="InterPro" id="IPR008925">
    <property type="entry name" value="aa_tRNA-synth_I_cd-bd_sf"/>
</dbReference>
<dbReference type="Gene3D" id="3.40.50.620">
    <property type="entry name" value="HUPs"/>
    <property type="match status" value="1"/>
</dbReference>
<evidence type="ECO:0000259" key="11">
    <source>
        <dbReference type="Pfam" id="PF00749"/>
    </source>
</evidence>
<evidence type="ECO:0000256" key="2">
    <source>
        <dbReference type="ARBA" id="ARBA00007894"/>
    </source>
</evidence>
<evidence type="ECO:0000313" key="13">
    <source>
        <dbReference type="EMBL" id="NCU63106.1"/>
    </source>
</evidence>
<feature type="short sequence motif" description="'HIGH' region" evidence="10">
    <location>
        <begin position="13"/>
        <end position="23"/>
    </location>
</feature>
<dbReference type="PRINTS" id="PR00987">
    <property type="entry name" value="TRNASYNTHGLU"/>
</dbReference>
<dbReference type="InterPro" id="IPR020058">
    <property type="entry name" value="Glu/Gln-tRNA-synth_Ib_cat-dom"/>
</dbReference>
<organism evidence="13 14">
    <name type="scientific">Candidatus Fonsibacter lacus</name>
    <dbReference type="NCBI Taxonomy" id="2576439"/>
    <lineage>
        <taxon>Bacteria</taxon>
        <taxon>Pseudomonadati</taxon>
        <taxon>Pseudomonadota</taxon>
        <taxon>Alphaproteobacteria</taxon>
        <taxon>Candidatus Pelagibacterales</taxon>
        <taxon>Candidatus Pelagibacterales incertae sedis</taxon>
        <taxon>Candidatus Fonsibacter</taxon>
    </lineage>
</organism>
<evidence type="ECO:0000256" key="1">
    <source>
        <dbReference type="ARBA" id="ARBA00004496"/>
    </source>
</evidence>
<evidence type="ECO:0000256" key="3">
    <source>
        <dbReference type="ARBA" id="ARBA00011245"/>
    </source>
</evidence>
<dbReference type="PROSITE" id="PS00178">
    <property type="entry name" value="AA_TRNA_LIGASE_I"/>
    <property type="match status" value="1"/>
</dbReference>
<dbReference type="Gene3D" id="1.10.10.350">
    <property type="match status" value="1"/>
</dbReference>